<dbReference type="EMBL" id="CM041538">
    <property type="protein sequence ID" value="KAI3368311.1"/>
    <property type="molecule type" value="Genomic_DNA"/>
</dbReference>
<protein>
    <submittedName>
        <fullName evidence="1">Uncharacterized protein</fullName>
    </submittedName>
</protein>
<name>A0ACB8WKQ0_9TELE</name>
<sequence length="243" mass="27461">MLNIDSRILCSFYRCTIESILTGCIPALNHKALQRVVKAAQHITRMELPSMEDLYSPKKPHPGELNDFRLVTLMSHMMKTMEWLLLYHLRPQTHHALDPLQFAYWQKTGVEDAIIFLLHRSLSHLDRGSGAVGITFLDLSSAFNTIQPLLLRDKLTVMGVGSHLGAWITDYLTDLSMLGWGTYKSELCHVQKFAATDDTAIVGCIRSGQEDEYRELIQDFVTWCDSNHLLLNTTKDQGDGGGL</sequence>
<accession>A0ACB8WKQ0</accession>
<evidence type="ECO:0000313" key="1">
    <source>
        <dbReference type="EMBL" id="KAI3368311.1"/>
    </source>
</evidence>
<proteinExistence type="predicted"/>
<keyword evidence="2" id="KW-1185">Reference proteome</keyword>
<gene>
    <name evidence="1" type="ORF">L3Q82_007831</name>
</gene>
<evidence type="ECO:0000313" key="2">
    <source>
        <dbReference type="Proteomes" id="UP000831701"/>
    </source>
</evidence>
<organism evidence="1 2">
    <name type="scientific">Scortum barcoo</name>
    <name type="common">barcoo grunter</name>
    <dbReference type="NCBI Taxonomy" id="214431"/>
    <lineage>
        <taxon>Eukaryota</taxon>
        <taxon>Metazoa</taxon>
        <taxon>Chordata</taxon>
        <taxon>Craniata</taxon>
        <taxon>Vertebrata</taxon>
        <taxon>Euteleostomi</taxon>
        <taxon>Actinopterygii</taxon>
        <taxon>Neopterygii</taxon>
        <taxon>Teleostei</taxon>
        <taxon>Neoteleostei</taxon>
        <taxon>Acanthomorphata</taxon>
        <taxon>Eupercaria</taxon>
        <taxon>Centrarchiformes</taxon>
        <taxon>Terapontoidei</taxon>
        <taxon>Terapontidae</taxon>
        <taxon>Scortum</taxon>
    </lineage>
</organism>
<comment type="caution">
    <text evidence="1">The sequence shown here is derived from an EMBL/GenBank/DDBJ whole genome shotgun (WGS) entry which is preliminary data.</text>
</comment>
<dbReference type="Proteomes" id="UP000831701">
    <property type="component" value="Chromosome 8"/>
</dbReference>
<reference evidence="1" key="1">
    <citation type="submission" date="2022-04" db="EMBL/GenBank/DDBJ databases">
        <title>Jade perch genome.</title>
        <authorList>
            <person name="Chao B."/>
        </authorList>
    </citation>
    <scope>NUCLEOTIDE SEQUENCE</scope>
    <source>
        <strain evidence="1">CB-2022</strain>
    </source>
</reference>